<protein>
    <submittedName>
        <fullName evidence="2">Putative membrane protein</fullName>
    </submittedName>
</protein>
<comment type="caution">
    <text evidence="2">The sequence shown here is derived from an EMBL/GenBank/DDBJ whole genome shotgun (WGS) entry which is preliminary data.</text>
</comment>
<feature type="transmembrane region" description="Helical" evidence="1">
    <location>
        <begin position="58"/>
        <end position="77"/>
    </location>
</feature>
<dbReference type="AlphaFoldDB" id="A0A853DVW5"/>
<evidence type="ECO:0000313" key="2">
    <source>
        <dbReference type="EMBL" id="NYK11739.1"/>
    </source>
</evidence>
<keyword evidence="1" id="KW-0472">Membrane</keyword>
<dbReference type="RefSeq" id="WP_179702106.1">
    <property type="nucleotide sequence ID" value="NZ_BAAAHA010000002.1"/>
</dbReference>
<feature type="transmembrane region" description="Helical" evidence="1">
    <location>
        <begin position="25"/>
        <end position="46"/>
    </location>
</feature>
<evidence type="ECO:0000256" key="1">
    <source>
        <dbReference type="SAM" id="Phobius"/>
    </source>
</evidence>
<reference evidence="2 3" key="1">
    <citation type="submission" date="2020-07" db="EMBL/GenBank/DDBJ databases">
        <title>Sequencing the genomes of 1000 actinobacteria strains.</title>
        <authorList>
            <person name="Klenk H.-P."/>
        </authorList>
    </citation>
    <scope>NUCLEOTIDE SEQUENCE [LARGE SCALE GENOMIC DNA]</scope>
    <source>
        <strain evidence="2 3">DSM 15166</strain>
    </source>
</reference>
<dbReference type="EMBL" id="JACCHJ010000001">
    <property type="protein sequence ID" value="NYK11739.1"/>
    <property type="molecule type" value="Genomic_DNA"/>
</dbReference>
<evidence type="ECO:0000313" key="3">
    <source>
        <dbReference type="Proteomes" id="UP000521075"/>
    </source>
</evidence>
<dbReference type="InterPro" id="IPR009339">
    <property type="entry name" value="DUF998"/>
</dbReference>
<feature type="transmembrane region" description="Helical" evidence="1">
    <location>
        <begin position="274"/>
        <end position="293"/>
    </location>
</feature>
<dbReference type="Pfam" id="PF06197">
    <property type="entry name" value="DUF998"/>
    <property type="match status" value="1"/>
</dbReference>
<sequence>MTEAHRTPSRSAEAPSPPALREEGAAIVAGAVGFVLTALVALPSFWGQTLPIAGPGSISQFTAIAAGVLAIVAYPVGRLWRREGLTPFGSRRPGGPRPRTSGADVFDTVVIAFAHGVIALLLWIVLGAVLADAFQGALVYFLAAVVLAAAVTGVTAYAVFLSGAGMDILRLSTVLAVFAVVGILTAMLSAPDPDWWRLHLSALGMTSSVSSLTFNLTLIVTGIIVTAIARYATDLRDVDEPRRRHGLVRVRVCLLLIGILLAGVGVFPLNVSQILHNVSAVGMVLVFALLVFWVRAALPQAPPAFFVLGYVFFATIVGVLVFFVVGYYVLTAAELVAGVLVFSWLIVYLRVSGAAQSTEMPSTATPPGRSA</sequence>
<keyword evidence="3" id="KW-1185">Reference proteome</keyword>
<dbReference type="Proteomes" id="UP000521075">
    <property type="component" value="Unassembled WGS sequence"/>
</dbReference>
<organism evidence="2 3">
    <name type="scientific">Leifsonia naganoensis</name>
    <dbReference type="NCBI Taxonomy" id="150025"/>
    <lineage>
        <taxon>Bacteria</taxon>
        <taxon>Bacillati</taxon>
        <taxon>Actinomycetota</taxon>
        <taxon>Actinomycetes</taxon>
        <taxon>Micrococcales</taxon>
        <taxon>Microbacteriaceae</taxon>
        <taxon>Leifsonia</taxon>
    </lineage>
</organism>
<name>A0A853DVW5_9MICO</name>
<gene>
    <name evidence="2" type="ORF">HNR14_003620</name>
</gene>
<keyword evidence="1" id="KW-0812">Transmembrane</keyword>
<accession>A0A853DVW5</accession>
<feature type="transmembrane region" description="Helical" evidence="1">
    <location>
        <begin position="305"/>
        <end position="329"/>
    </location>
</feature>
<feature type="transmembrane region" description="Helical" evidence="1">
    <location>
        <begin position="168"/>
        <end position="189"/>
    </location>
</feature>
<feature type="transmembrane region" description="Helical" evidence="1">
    <location>
        <begin position="335"/>
        <end position="351"/>
    </location>
</feature>
<feature type="transmembrane region" description="Helical" evidence="1">
    <location>
        <begin position="105"/>
        <end position="131"/>
    </location>
</feature>
<feature type="transmembrane region" description="Helical" evidence="1">
    <location>
        <begin position="137"/>
        <end position="161"/>
    </location>
</feature>
<keyword evidence="1" id="KW-1133">Transmembrane helix</keyword>
<proteinExistence type="predicted"/>
<feature type="transmembrane region" description="Helical" evidence="1">
    <location>
        <begin position="250"/>
        <end position="268"/>
    </location>
</feature>
<feature type="transmembrane region" description="Helical" evidence="1">
    <location>
        <begin position="209"/>
        <end position="229"/>
    </location>
</feature>